<comment type="subunit">
    <text evidence="3">Monomer.</text>
</comment>
<dbReference type="InterPro" id="IPR040464">
    <property type="entry name" value="InsP(3)kin_ATP-grasp"/>
</dbReference>
<evidence type="ECO:0000256" key="4">
    <source>
        <dbReference type="ARBA" id="ARBA00022679"/>
    </source>
</evidence>
<dbReference type="OrthoDB" id="25308at2759"/>
<evidence type="ECO:0000256" key="5">
    <source>
        <dbReference type="ARBA" id="ARBA00022723"/>
    </source>
</evidence>
<dbReference type="GO" id="GO:0032957">
    <property type="term" value="P:inositol trisphosphate metabolic process"/>
    <property type="evidence" value="ECO:0007669"/>
    <property type="project" value="InterPro"/>
</dbReference>
<feature type="compositionally biased region" description="Low complexity" evidence="10">
    <location>
        <begin position="330"/>
        <end position="340"/>
    </location>
</feature>
<dbReference type="InterPro" id="IPR041429">
    <property type="entry name" value="ITPK1_N"/>
</dbReference>
<name>A0A2J7ZWF7_9CHLO</name>
<accession>A0A2J7ZWF7</accession>
<comment type="similarity">
    <text evidence="2">Belongs to the ITPK1 family.</text>
</comment>
<keyword evidence="9" id="KW-0460">Magnesium</keyword>
<feature type="region of interest" description="Disordered" evidence="10">
    <location>
        <begin position="486"/>
        <end position="516"/>
    </location>
</feature>
<sequence length="628" mass="63740">MPLQEQLQLLLWGGLSLAVLELEAPATAAPPTGSAASAVATARGGCDGVDVLPLAGLGGPGEEGSTETAAAATAAVMEAWATRRGLAWPGEVLVCSCAGEEAGRLRQQLQLRPALAEEVAGAGAPGGGELLSFPSGEEEEWRGLRLALAHINLQRAATEAAAAGGSPAQHSAPGAQGGAKAIASAEAGLEAVHGAESGAGAARSLGGGGGGGLVVAGYVMKASRERDLAREGLLNLVPQDGLVFAPLAASLPLERQLPFHVLLHKASDELELGPGGAPAFSARMLALADFCRQHPAVSLVDPLEAAAKVINRTELARVCDSLSQLHVEDAPPGAEPAPGADGAGGVHDAPGEEPAGGRTYALRAPRSTTVASFEAEEVAAAVARLGCPAPYIVKPVVACGTPDSHSMALVLWPEALVGLQLPLPAVVQEFVNHDARIYKAYVAGDEVFHTVRPSIPNVPRCRAAAQQLAPNGVLSFDSLKSLPTSLPTSLPASLPTSPPVPPAKRPRDHPAPPPAAVPSQLLLERVAAHLRGALGLSLFGFDVVVASVEEAGGNGPAGASEVDGRRAGGPSAAQGAAVECVVVDVNYFPSYRGAPRAPELFRKAVLGAHAGQQGRQEGRAADRRDDTR</sequence>
<evidence type="ECO:0000256" key="1">
    <source>
        <dbReference type="ARBA" id="ARBA00001946"/>
    </source>
</evidence>
<keyword evidence="11" id="KW-0732">Signal</keyword>
<keyword evidence="4" id="KW-0808">Transferase</keyword>
<dbReference type="PANTHER" id="PTHR14217:SF1">
    <property type="entry name" value="INOSITOL-TETRAKISPHOSPHATE 1-KINASE"/>
    <property type="match status" value="1"/>
</dbReference>
<keyword evidence="6" id="KW-0547">Nucleotide-binding</keyword>
<dbReference type="Proteomes" id="UP000236333">
    <property type="component" value="Unassembled WGS sequence"/>
</dbReference>
<dbReference type="Pfam" id="PF17927">
    <property type="entry name" value="Ins134_P3_kin_N"/>
    <property type="match status" value="1"/>
</dbReference>
<dbReference type="EMBL" id="PGGS01000373">
    <property type="protein sequence ID" value="PNH04613.1"/>
    <property type="molecule type" value="Genomic_DNA"/>
</dbReference>
<evidence type="ECO:0000256" key="6">
    <source>
        <dbReference type="ARBA" id="ARBA00022741"/>
    </source>
</evidence>
<organism evidence="14 15">
    <name type="scientific">Tetrabaena socialis</name>
    <dbReference type="NCBI Taxonomy" id="47790"/>
    <lineage>
        <taxon>Eukaryota</taxon>
        <taxon>Viridiplantae</taxon>
        <taxon>Chlorophyta</taxon>
        <taxon>core chlorophytes</taxon>
        <taxon>Chlorophyceae</taxon>
        <taxon>CS clade</taxon>
        <taxon>Chlamydomonadales</taxon>
        <taxon>Tetrabaenaceae</taxon>
        <taxon>Tetrabaena</taxon>
    </lineage>
</organism>
<feature type="region of interest" description="Disordered" evidence="10">
    <location>
        <begin position="607"/>
        <end position="628"/>
    </location>
</feature>
<comment type="caution">
    <text evidence="14">The sequence shown here is derived from an EMBL/GenBank/DDBJ whole genome shotgun (WGS) entry which is preliminary data.</text>
</comment>
<dbReference type="InterPro" id="IPR008656">
    <property type="entry name" value="Inositol_tetrakis-P_1-kinase"/>
</dbReference>
<evidence type="ECO:0000313" key="15">
    <source>
        <dbReference type="Proteomes" id="UP000236333"/>
    </source>
</evidence>
<protein>
    <submittedName>
        <fullName evidence="14">Inositol-tetrakisphosphate 1-kinase 4</fullName>
    </submittedName>
</protein>
<evidence type="ECO:0000256" key="11">
    <source>
        <dbReference type="SAM" id="SignalP"/>
    </source>
</evidence>
<dbReference type="Gene3D" id="3.30.470.20">
    <property type="entry name" value="ATP-grasp fold, B domain"/>
    <property type="match status" value="1"/>
</dbReference>
<feature type="chain" id="PRO_5014441010" evidence="11">
    <location>
        <begin position="29"/>
        <end position="628"/>
    </location>
</feature>
<gene>
    <name evidence="14" type="ORF">TSOC_009187</name>
</gene>
<dbReference type="GO" id="GO:0052726">
    <property type="term" value="F:inositol-1,3,4-trisphosphate 5-kinase activity"/>
    <property type="evidence" value="ECO:0007669"/>
    <property type="project" value="InterPro"/>
</dbReference>
<keyword evidence="8" id="KW-0067">ATP-binding</keyword>
<dbReference type="PANTHER" id="PTHR14217">
    <property type="entry name" value="INOSITOL-TETRAKISPHOSPHATE 1-KINASE"/>
    <property type="match status" value="1"/>
</dbReference>
<reference evidence="14 15" key="1">
    <citation type="journal article" date="2017" name="Mol. Biol. Evol.">
        <title>The 4-celled Tetrabaena socialis nuclear genome reveals the essential components for genetic control of cell number at the origin of multicellularity in the volvocine lineage.</title>
        <authorList>
            <person name="Featherston J."/>
            <person name="Arakaki Y."/>
            <person name="Hanschen E.R."/>
            <person name="Ferris P.J."/>
            <person name="Michod R.E."/>
            <person name="Olson B.J.S.C."/>
            <person name="Nozaki H."/>
            <person name="Durand P.M."/>
        </authorList>
    </citation>
    <scope>NUCLEOTIDE SEQUENCE [LARGE SCALE GENOMIC DNA]</scope>
    <source>
        <strain evidence="14 15">NIES-571</strain>
    </source>
</reference>
<evidence type="ECO:0000256" key="10">
    <source>
        <dbReference type="SAM" id="MobiDB-lite"/>
    </source>
</evidence>
<evidence type="ECO:0000256" key="9">
    <source>
        <dbReference type="ARBA" id="ARBA00022842"/>
    </source>
</evidence>
<evidence type="ECO:0000259" key="13">
    <source>
        <dbReference type="Pfam" id="PF17927"/>
    </source>
</evidence>
<comment type="cofactor">
    <cofactor evidence="1">
        <name>Mg(2+)</name>
        <dbReference type="ChEBI" id="CHEBI:18420"/>
    </cofactor>
</comment>
<keyword evidence="5" id="KW-0479">Metal-binding</keyword>
<evidence type="ECO:0000256" key="3">
    <source>
        <dbReference type="ARBA" id="ARBA00011245"/>
    </source>
</evidence>
<proteinExistence type="inferred from homology"/>
<dbReference type="AlphaFoldDB" id="A0A2J7ZWF7"/>
<dbReference type="Pfam" id="PF05770">
    <property type="entry name" value="Ins134_P3_kin"/>
    <property type="match status" value="1"/>
</dbReference>
<feature type="signal peptide" evidence="11">
    <location>
        <begin position="1"/>
        <end position="28"/>
    </location>
</feature>
<feature type="domain" description="Inositol 1,3,4-trisphosphate 5/6-kinase ATP-grasp" evidence="12">
    <location>
        <begin position="365"/>
        <end position="546"/>
    </location>
</feature>
<feature type="region of interest" description="Disordered" evidence="10">
    <location>
        <begin position="328"/>
        <end position="359"/>
    </location>
</feature>
<evidence type="ECO:0000256" key="2">
    <source>
        <dbReference type="ARBA" id="ARBA00009601"/>
    </source>
</evidence>
<evidence type="ECO:0000256" key="8">
    <source>
        <dbReference type="ARBA" id="ARBA00022840"/>
    </source>
</evidence>
<evidence type="ECO:0000256" key="7">
    <source>
        <dbReference type="ARBA" id="ARBA00022777"/>
    </source>
</evidence>
<dbReference type="GO" id="GO:0047325">
    <property type="term" value="F:inositol-3,4,5,6-tetrakisphosphate 1-kinase activity"/>
    <property type="evidence" value="ECO:0007669"/>
    <property type="project" value="InterPro"/>
</dbReference>
<dbReference type="GO" id="GO:0000287">
    <property type="term" value="F:magnesium ion binding"/>
    <property type="evidence" value="ECO:0007669"/>
    <property type="project" value="InterPro"/>
</dbReference>
<evidence type="ECO:0000313" key="14">
    <source>
        <dbReference type="EMBL" id="PNH04613.1"/>
    </source>
</evidence>
<keyword evidence="15" id="KW-1185">Reference proteome</keyword>
<feature type="compositionally biased region" description="Basic and acidic residues" evidence="10">
    <location>
        <begin position="616"/>
        <end position="628"/>
    </location>
</feature>
<dbReference type="GO" id="GO:0005737">
    <property type="term" value="C:cytoplasm"/>
    <property type="evidence" value="ECO:0007669"/>
    <property type="project" value="TreeGrafter"/>
</dbReference>
<keyword evidence="7 14" id="KW-0418">Kinase</keyword>
<dbReference type="GO" id="GO:0052725">
    <property type="term" value="F:inositol-1,3,4-trisphosphate 6-kinase activity"/>
    <property type="evidence" value="ECO:0007669"/>
    <property type="project" value="InterPro"/>
</dbReference>
<evidence type="ECO:0000259" key="12">
    <source>
        <dbReference type="Pfam" id="PF05770"/>
    </source>
</evidence>
<feature type="domain" description="Inositol-tetrakisphosphate 1-kinase N-terminal" evidence="13">
    <location>
        <begin position="216"/>
        <end position="305"/>
    </location>
</feature>
<feature type="compositionally biased region" description="Low complexity" evidence="10">
    <location>
        <begin position="486"/>
        <end position="495"/>
    </location>
</feature>
<dbReference type="GO" id="GO:0005524">
    <property type="term" value="F:ATP binding"/>
    <property type="evidence" value="ECO:0007669"/>
    <property type="project" value="UniProtKB-KW"/>
</dbReference>